<dbReference type="KEGG" id="prf:PeribacterA2_0921"/>
<reference evidence="3" key="1">
    <citation type="submission" date="2015-10" db="EMBL/GenBank/DDBJ databases">
        <title>Analysis of five complete genome sequences for members of the class Peribacteria in the recently recognized Peregrinibacteria bacterial phylum.</title>
        <authorList>
            <person name="Anantharaman K."/>
            <person name="Brown C.T."/>
            <person name="Burstein D."/>
            <person name="Castelle C.J."/>
            <person name="Probst A.J."/>
            <person name="Thomas B.C."/>
            <person name="Williams K.H."/>
            <person name="Banfield J.F."/>
        </authorList>
    </citation>
    <scope>NUCLEOTIDE SEQUENCE [LARGE SCALE GENOMIC DNA]</scope>
</reference>
<protein>
    <submittedName>
        <fullName evidence="2">Uncharacterized protein</fullName>
    </submittedName>
</protein>
<accession>A0A0S1SXL7</accession>
<evidence type="ECO:0000256" key="1">
    <source>
        <dbReference type="SAM" id="Phobius"/>
    </source>
</evidence>
<dbReference type="EMBL" id="CP013065">
    <property type="protein sequence ID" value="ALM13588.1"/>
    <property type="molecule type" value="Genomic_DNA"/>
</dbReference>
<evidence type="ECO:0000313" key="3">
    <source>
        <dbReference type="Proteomes" id="UP000069135"/>
    </source>
</evidence>
<proteinExistence type="predicted"/>
<dbReference type="AlphaFoldDB" id="A0A0S1SQA2"/>
<keyword evidence="1" id="KW-1133">Transmembrane helix</keyword>
<feature type="transmembrane region" description="Helical" evidence="1">
    <location>
        <begin position="72"/>
        <end position="97"/>
    </location>
</feature>
<sequence>MSSLLHRLSAILFYLLAGSFFISYLLLRNEIGLPWSEWWLKVADLPLALVAVVYGGTSLYRSVKHREGVSWLLLVLLGLPLLAFFTFLVALNFWNILGLPQGPAL</sequence>
<gene>
    <name evidence="2" type="ORF">PeribacterD1_0921</name>
</gene>
<keyword evidence="1" id="KW-0812">Transmembrane</keyword>
<feature type="transmembrane region" description="Helical" evidence="1">
    <location>
        <begin position="7"/>
        <end position="26"/>
    </location>
</feature>
<accession>A0A0S1SQA2</accession>
<evidence type="ECO:0000313" key="2">
    <source>
        <dbReference type="EMBL" id="ALM13588.1"/>
    </source>
</evidence>
<name>A0A0S1SQA2_9BACT</name>
<keyword evidence="1" id="KW-0472">Membrane</keyword>
<accession>A0A0S1SCK7</accession>
<reference evidence="2 3" key="2">
    <citation type="journal article" date="2016" name="PeerJ">
        <title>Analysis of five complete genome sequences for members of the class Peribacteria in the recently recognized Peregrinibacteria bacterial phylum.</title>
        <authorList>
            <person name="Anantharaman K."/>
            <person name="Brown C.T."/>
            <person name="Burstein D."/>
            <person name="Castelle C.J."/>
            <person name="Probst A.J."/>
            <person name="Thomas B.C."/>
            <person name="Williams K.H."/>
            <person name="Banfield J.F."/>
        </authorList>
    </citation>
    <scope>NUCLEOTIDE SEQUENCE [LARGE SCALE GENOMIC DNA]</scope>
    <source>
        <strain evidence="2">RIFOXYD1_FULL_PER-ii_59_16</strain>
    </source>
</reference>
<dbReference type="Proteomes" id="UP000069135">
    <property type="component" value="Chromosome"/>
</dbReference>
<organism evidence="2 3">
    <name type="scientific">Candidatus Peribacter riflensis</name>
    <dbReference type="NCBI Taxonomy" id="1735162"/>
    <lineage>
        <taxon>Bacteria</taxon>
        <taxon>Candidatus Peregrinibacteriota</taxon>
        <taxon>Candidatus Peribacteria</taxon>
        <taxon>Candidatus Peribacterales</taxon>
        <taxon>Candidatus Peribacteraceae</taxon>
        <taxon>Candidatus Peribacter</taxon>
    </lineage>
</organism>
<accession>A0A0S1SL57</accession>
<feature type="transmembrane region" description="Helical" evidence="1">
    <location>
        <begin position="38"/>
        <end position="60"/>
    </location>
</feature>
<accession>A0A0S1SUH7</accession>